<dbReference type="Proteomes" id="UP000198932">
    <property type="component" value="Unassembled WGS sequence"/>
</dbReference>
<keyword evidence="3" id="KW-1185">Reference proteome</keyword>
<evidence type="ECO:0000313" key="2">
    <source>
        <dbReference type="EMBL" id="SFR45448.1"/>
    </source>
</evidence>
<dbReference type="EMBL" id="FOYN01000003">
    <property type="protein sequence ID" value="SFR45448.1"/>
    <property type="molecule type" value="Genomic_DNA"/>
</dbReference>
<reference evidence="3" key="1">
    <citation type="submission" date="2016-10" db="EMBL/GenBank/DDBJ databases">
        <authorList>
            <person name="Varghese N."/>
            <person name="Submissions S."/>
        </authorList>
    </citation>
    <scope>NUCLEOTIDE SEQUENCE [LARGE SCALE GENOMIC DNA]</scope>
    <source>
        <strain evidence="3">RD 26</strain>
    </source>
</reference>
<accession>A0A1I6GTF2</accession>
<organism evidence="2 3">
    <name type="scientific">Halorubrum sodomense</name>
    <dbReference type="NCBI Taxonomy" id="35743"/>
    <lineage>
        <taxon>Archaea</taxon>
        <taxon>Methanobacteriati</taxon>
        <taxon>Methanobacteriota</taxon>
        <taxon>Stenosarchaea group</taxon>
        <taxon>Halobacteria</taxon>
        <taxon>Halobacteriales</taxon>
        <taxon>Haloferacaceae</taxon>
        <taxon>Halorubrum</taxon>
    </lineage>
</organism>
<gene>
    <name evidence="2" type="ORF">SAMN04487937_2046</name>
</gene>
<evidence type="ECO:0000256" key="1">
    <source>
        <dbReference type="SAM" id="MobiDB-lite"/>
    </source>
</evidence>
<dbReference type="AlphaFoldDB" id="A0A1I6GTF2"/>
<feature type="region of interest" description="Disordered" evidence="1">
    <location>
        <begin position="369"/>
        <end position="411"/>
    </location>
</feature>
<name>A0A1I6GTF2_HALSD</name>
<sequence length="720" mass="77686">MLANQNDIVEDGSPDGRIGFEVDGTTLTVRDVIEGERMEFRVDREPELSPALPELFPLPVDGAVSFEAESLTVAEYTSIAVRDAEGEFIEWPNEPTEFPRGTYCIDITGVTKASLRLEDAELSVSGIEGPDPIEIALARPATVSLGARSLHSRPEATITVPDDPEALAEAVSAMGSSIREFSAERSWPTLRGYPPRIRRGESLDIPSPLTAPDTGVEVVVRPTYADVYRLSTLAYYLGARMAIGEEPAIRLDTGYTERLPTDGRGLEERAEELLRTWFFLDTLVRTDGYTLSDRDEYDQVGAQLPFYPPNLDGLSPSERLMEYLEVSPETVAPYTPEWSTEAVLRPGPASAELLPHLAHVLAPVRVRGSVEQTRAGDSVGLTTADRPTNGPESSPRDDDPVPDPDADSIPAWTAATFPSAYEHALRRTSPSAGEANVALLVRSADRARHLREALTTPSLAAGVGSLSVLETPTADVVADVLSDSSIDLLYCDLPLDGDVSVVDSDPVESPHRVGTDGRSAPAVTVFEGGRRVAVGIDTVRRGGTGSAVIDGRVPDDQLRTLVELLSSVGLPLDTTLATLRLPGRPSVQFAGDASTNVVPPNPPTPRLVFVESETESKHRLTWRTVLSPASWLGAEHQILYDCFDEKTRLVGRDPTERPMVSSEVVADCSTEPDTTLFLNGKFMSPTVDLTVEDVEESARGALAAEDSDGGDSAELRRESE</sequence>
<feature type="region of interest" description="Disordered" evidence="1">
    <location>
        <begin position="700"/>
        <end position="720"/>
    </location>
</feature>
<evidence type="ECO:0000313" key="3">
    <source>
        <dbReference type="Proteomes" id="UP000198932"/>
    </source>
</evidence>
<dbReference type="STRING" id="35743.SAMN04487937_2046"/>
<proteinExistence type="predicted"/>
<protein>
    <submittedName>
        <fullName evidence="2">Uncharacterized protein</fullName>
    </submittedName>
</protein>